<evidence type="ECO:0000313" key="7">
    <source>
        <dbReference type="EMBL" id="KAJ8947587.1"/>
    </source>
</evidence>
<keyword evidence="8" id="KW-1185">Reference proteome</keyword>
<evidence type="ECO:0000256" key="6">
    <source>
        <dbReference type="ARBA" id="ARBA00048222"/>
    </source>
</evidence>
<dbReference type="Pfam" id="PF05652">
    <property type="entry name" value="DcpS"/>
    <property type="match status" value="1"/>
</dbReference>
<dbReference type="Proteomes" id="UP001162162">
    <property type="component" value="Unassembled WGS sequence"/>
</dbReference>
<dbReference type="InterPro" id="IPR011145">
    <property type="entry name" value="Scavenger_mRNA_decap_enz_N"/>
</dbReference>
<dbReference type="PANTHER" id="PTHR12978:SF0">
    <property type="entry name" value="M7GPPPX DIPHOSPHATASE"/>
    <property type="match status" value="1"/>
</dbReference>
<dbReference type="Pfam" id="PF09814">
    <property type="entry name" value="HECT_2"/>
    <property type="match status" value="1"/>
</dbReference>
<comment type="similarity">
    <text evidence="1">Belongs to the HIT family.</text>
</comment>
<evidence type="ECO:0000256" key="5">
    <source>
        <dbReference type="ARBA" id="ARBA00030609"/>
    </source>
</evidence>
<evidence type="ECO:0000256" key="2">
    <source>
        <dbReference type="ARBA" id="ARBA00012520"/>
    </source>
</evidence>
<protein>
    <recommendedName>
        <fullName evidence="3">m7GpppX diphosphatase</fullName>
        <ecNumber evidence="2">3.6.1.59</ecNumber>
    </recommendedName>
    <alternativeName>
        <fullName evidence="5">Decapping scavenger enzyme</fullName>
    </alternativeName>
    <alternativeName>
        <fullName evidence="4">Scavenger mRNA-decapping enzyme DcpS</fullName>
    </alternativeName>
</protein>
<dbReference type="GO" id="GO:0000290">
    <property type="term" value="P:deadenylation-dependent decapping of nuclear-transcribed mRNA"/>
    <property type="evidence" value="ECO:0007669"/>
    <property type="project" value="InterPro"/>
</dbReference>
<evidence type="ECO:0000313" key="8">
    <source>
        <dbReference type="Proteomes" id="UP001162162"/>
    </source>
</evidence>
<dbReference type="GO" id="GO:0000932">
    <property type="term" value="C:P-body"/>
    <property type="evidence" value="ECO:0007669"/>
    <property type="project" value="TreeGrafter"/>
</dbReference>
<dbReference type="GO" id="GO:0140932">
    <property type="term" value="F:5'-(N(7)-methyl 5'-triphosphoguanosine)-[mRNA] diphosphatase activity"/>
    <property type="evidence" value="ECO:0007669"/>
    <property type="project" value="UniProtKB-EC"/>
</dbReference>
<dbReference type="InterPro" id="IPR006966">
    <property type="entry name" value="Peroxin-3"/>
</dbReference>
<gene>
    <name evidence="7" type="ORF">NQ318_010099</name>
</gene>
<dbReference type="GO" id="GO:0007031">
    <property type="term" value="P:peroxisome organization"/>
    <property type="evidence" value="ECO:0007669"/>
    <property type="project" value="InterPro"/>
</dbReference>
<comment type="catalytic activity">
    <reaction evidence="6">
        <text>a 5'-end (N(7)-methyl 5'-triphosphoguanosine)-ribonucleoside in mRNA + H2O = N(7)-methyl-GMP + a 5'-end diphospho-ribonucleoside in mRNA + 2 H(+)</text>
        <dbReference type="Rhea" id="RHEA:65388"/>
        <dbReference type="Rhea" id="RHEA-COMP:17165"/>
        <dbReference type="Rhea" id="RHEA-COMP:17167"/>
        <dbReference type="ChEBI" id="CHEBI:15377"/>
        <dbReference type="ChEBI" id="CHEBI:15378"/>
        <dbReference type="ChEBI" id="CHEBI:58285"/>
        <dbReference type="ChEBI" id="CHEBI:156461"/>
        <dbReference type="ChEBI" id="CHEBI:167616"/>
        <dbReference type="EC" id="3.6.1.59"/>
    </reaction>
</comment>
<dbReference type="Gene3D" id="3.30.200.40">
    <property type="entry name" value="Scavenger mRNA decapping enzyme, N-terminal domain"/>
    <property type="match status" value="1"/>
</dbReference>
<dbReference type="SUPFAM" id="SSF102860">
    <property type="entry name" value="mRNA decapping enzyme DcpS N-terminal domain"/>
    <property type="match status" value="1"/>
</dbReference>
<dbReference type="InterPro" id="IPR036265">
    <property type="entry name" value="HIT-like_sf"/>
</dbReference>
<organism evidence="7 8">
    <name type="scientific">Aromia moschata</name>
    <dbReference type="NCBI Taxonomy" id="1265417"/>
    <lineage>
        <taxon>Eukaryota</taxon>
        <taxon>Metazoa</taxon>
        <taxon>Ecdysozoa</taxon>
        <taxon>Arthropoda</taxon>
        <taxon>Hexapoda</taxon>
        <taxon>Insecta</taxon>
        <taxon>Pterygota</taxon>
        <taxon>Neoptera</taxon>
        <taxon>Endopterygota</taxon>
        <taxon>Coleoptera</taxon>
        <taxon>Polyphaga</taxon>
        <taxon>Cucujiformia</taxon>
        <taxon>Chrysomeloidea</taxon>
        <taxon>Cerambycidae</taxon>
        <taxon>Cerambycinae</taxon>
        <taxon>Callichromatini</taxon>
        <taxon>Aromia</taxon>
    </lineage>
</organism>
<dbReference type="GO" id="GO:0000340">
    <property type="term" value="F:RNA 7-methylguanosine cap binding"/>
    <property type="evidence" value="ECO:0007669"/>
    <property type="project" value="TreeGrafter"/>
</dbReference>
<dbReference type="InterPro" id="IPR008594">
    <property type="entry name" value="DcpS/DCS2"/>
</dbReference>
<dbReference type="Gene3D" id="3.30.428.10">
    <property type="entry name" value="HIT-like"/>
    <property type="match status" value="2"/>
</dbReference>
<dbReference type="Pfam" id="PF04882">
    <property type="entry name" value="Peroxin-3"/>
    <property type="match status" value="1"/>
</dbReference>
<dbReference type="PANTHER" id="PTHR12978">
    <property type="entry name" value="HISTIDINE TRIAD HIT PROTEIN MEMBER"/>
    <property type="match status" value="1"/>
</dbReference>
<proteinExistence type="inferred from homology"/>
<evidence type="ECO:0000256" key="4">
    <source>
        <dbReference type="ARBA" id="ARBA00029885"/>
    </source>
</evidence>
<dbReference type="GO" id="GO:0005634">
    <property type="term" value="C:nucleus"/>
    <property type="evidence" value="ECO:0007669"/>
    <property type="project" value="TreeGrafter"/>
</dbReference>
<evidence type="ECO:0000256" key="1">
    <source>
        <dbReference type="ARBA" id="ARBA00010208"/>
    </source>
</evidence>
<dbReference type="EC" id="3.6.1.59" evidence="2"/>
<evidence type="ECO:0000256" key="3">
    <source>
        <dbReference type="ARBA" id="ARBA00015636"/>
    </source>
</evidence>
<comment type="caution">
    <text evidence="7">The sequence shown here is derived from an EMBL/GenBank/DDBJ whole genome shotgun (WGS) entry which is preliminary data.</text>
</comment>
<dbReference type="GO" id="GO:0005778">
    <property type="term" value="C:peroxisomal membrane"/>
    <property type="evidence" value="ECO:0007669"/>
    <property type="project" value="InterPro"/>
</dbReference>
<dbReference type="EMBL" id="JAPWTK010000158">
    <property type="protein sequence ID" value="KAJ8947587.1"/>
    <property type="molecule type" value="Genomic_DNA"/>
</dbReference>
<dbReference type="InterPro" id="IPR019193">
    <property type="entry name" value="UBQ-conj_enz_E2-bd_prot"/>
</dbReference>
<dbReference type="AlphaFoldDB" id="A0AAV8YB59"/>
<reference evidence="7" key="1">
    <citation type="journal article" date="2023" name="Insect Mol. Biol.">
        <title>Genome sequencing provides insights into the evolution of gene families encoding plant cell wall-degrading enzymes in longhorned beetles.</title>
        <authorList>
            <person name="Shin N.R."/>
            <person name="Okamura Y."/>
            <person name="Kirsch R."/>
            <person name="Pauchet Y."/>
        </authorList>
    </citation>
    <scope>NUCLEOTIDE SEQUENCE</scope>
    <source>
        <strain evidence="7">AMC_N1</strain>
    </source>
</reference>
<accession>A0AAV8YB59</accession>
<sequence>MATVEISGDCLQSKKAKLDDSLNNSKSIHDNIQDLSGFKLKSILQNNTNRKTVCLAGTFDTKEGDAVVILEKTAFADENLNNESDYFCKKSCLEQTFQNDIYGNYKYFPTSELNIQKCYIVDETPEIYKDIVLPHLMNEQFDLQWVYNILEHKSETERIVFEDKDPDNGFVMNAIKEKYGLDGSQLRIYLHYHPSFYHLHVHFCYLRHEAPGILAEKAHLLTNVISNIELAPDYYEKSTIPFVVRENDNLFKKLEEKGHLKKSLIMSRSSQRNYKWAILEIRPRLQSVNVFVTLLNKSKLVDVALENEQIDIITDSIISTIPCKDIKIIGNSLTSLKIFENYVTFRFATNNSLSENLGGFKTELLQNTVASIESLSNKPLLSKGTNYTIQCINCTKPLSVPLKFQRILPLPSDNADLSDWFCHAHGSHDSVSLDPKDTDLFYSHCYVHVNKNNFSTIRGNDKITVCKSCLSWLGIFQNSNTLRLWFNTVKFVDNNASVSTDALTDVFHSIKDVFKHSLYSSVKIMLSCQVSSSQVESILIWVMEKKLQILFDGSGEFKKYDVAKVLFKFVKNDDGSFAQWQNDSMVSNINVSKPMILAILKHLHKFNTVLPQEFSNSNDFYISYMFIHRNKFIVGGVIITGSVLLTRYAQQRLKEWQEREAREFLERNRKHNHFESISRTCNQTIHNLTPALFEAVCKTINTDGIIDNLKMNPENKLENWNSLKLRDTADFLDSDEVKSLATHCINRGFILLGDQIAEFYTQNGTTLPASKIVEGFQNPFDAKKPLAKLLPIINGLLSKQSFPQHLVQQLTNNEKLQILSANIYESLL</sequence>
<name>A0AAV8YB59_9CUCU</name>
<dbReference type="SUPFAM" id="SSF54197">
    <property type="entry name" value="HIT-like"/>
    <property type="match status" value="1"/>
</dbReference>
<dbReference type="Pfam" id="PF11969">
    <property type="entry name" value="DcpS_C"/>
    <property type="match status" value="1"/>
</dbReference>